<feature type="domain" description="Glycosyltransferase 2-like prokaryotic type" evidence="1">
    <location>
        <begin position="5"/>
        <end position="211"/>
    </location>
</feature>
<reference evidence="2" key="1">
    <citation type="journal article" date="2014" name="Life">
        <title>Cellular Dynamics Drives the Emergence of Supracellular Structure in the Cyanobacterium, Phormidium sp. KS.</title>
        <authorList>
            <person name="Sato N."/>
            <person name="Katsumata Y."/>
            <person name="Sato K."/>
            <person name="Tajima N."/>
        </authorList>
    </citation>
    <scope>NUCLEOTIDE SEQUENCE</scope>
    <source>
        <strain evidence="2">KS</strain>
    </source>
</reference>
<protein>
    <submittedName>
        <fullName evidence="2">Glycosyl transferase family 2</fullName>
    </submittedName>
</protein>
<dbReference type="GO" id="GO:0016757">
    <property type="term" value="F:glycosyltransferase activity"/>
    <property type="evidence" value="ECO:0007669"/>
    <property type="project" value="TreeGrafter"/>
</dbReference>
<name>A0A3G9CMR6_9CYAN</name>
<dbReference type="InterPro" id="IPR029044">
    <property type="entry name" value="Nucleotide-diphossugar_trans"/>
</dbReference>
<sequence>MPIISVVIPVYNSEKTLKETIESVLNQTFQDFELIIINDGSTDKSLEIISRIKDERLKVFSYPNAGLSASRNRGIDLAKGEYISFIDADDLWTPDKLESQLKALLENPQAALAYSCTDCIDESGKFLGKGSYLSFSGDVRANLLLTNFVDSGSNVLIRTEALKKVGKFDESRKSCEDWDMWLRLAINYSFVAVSKPQILYRMSSSSMSVNFLRMERESIEVIEKACDRDPAYFSQLKQLSKGNIYKYLLFRSLTLATKRDDCLIAAKFLWQSVRYDRSLLKTKVIWKILFRIVILLLLPSETSRTIVNKYKRIYNIDALLIYMKKGVPFNQKT</sequence>
<dbReference type="Pfam" id="PF10111">
    <property type="entry name" value="Glyco_tranf_2_2"/>
    <property type="match status" value="1"/>
</dbReference>
<evidence type="ECO:0000259" key="1">
    <source>
        <dbReference type="Pfam" id="PF10111"/>
    </source>
</evidence>
<evidence type="ECO:0000313" key="2">
    <source>
        <dbReference type="EMBL" id="BAP91646.1"/>
    </source>
</evidence>
<keyword evidence="2" id="KW-0808">Transferase</keyword>
<dbReference type="PANTHER" id="PTHR22916">
    <property type="entry name" value="GLYCOSYLTRANSFERASE"/>
    <property type="match status" value="1"/>
</dbReference>
<dbReference type="Gene3D" id="3.90.550.10">
    <property type="entry name" value="Spore Coat Polysaccharide Biosynthesis Protein SpsA, Chain A"/>
    <property type="match status" value="1"/>
</dbReference>
<proteinExistence type="predicted"/>
<accession>A0A3G9CMR6</accession>
<dbReference type="InterPro" id="IPR019290">
    <property type="entry name" value="GlycosylTrfase-like_prok"/>
</dbReference>
<organism evidence="2">
    <name type="scientific">Phormidium sp. KS</name>
    <dbReference type="NCBI Taxonomy" id="654446"/>
    <lineage>
        <taxon>Bacteria</taxon>
        <taxon>Bacillati</taxon>
        <taxon>Cyanobacteriota</taxon>
        <taxon>Cyanophyceae</taxon>
        <taxon>Oscillatoriophycideae</taxon>
        <taxon>Oscillatoriales</taxon>
        <taxon>Oscillatoriaceae</taxon>
        <taxon>Phormidium</taxon>
    </lineage>
</organism>
<dbReference type="AlphaFoldDB" id="A0A3G9CMR6"/>
<dbReference type="EMBL" id="AB992256">
    <property type="protein sequence ID" value="BAP91646.1"/>
    <property type="molecule type" value="Genomic_DNA"/>
</dbReference>
<dbReference type="PANTHER" id="PTHR22916:SF3">
    <property type="entry name" value="UDP-GLCNAC:BETAGAL BETA-1,3-N-ACETYLGLUCOSAMINYLTRANSFERASE-LIKE PROTEIN 1"/>
    <property type="match status" value="1"/>
</dbReference>
<dbReference type="SUPFAM" id="SSF53448">
    <property type="entry name" value="Nucleotide-diphospho-sugar transferases"/>
    <property type="match status" value="1"/>
</dbReference>
<gene>
    <name evidence="2" type="primary">hpsG3</name>
</gene>